<feature type="chain" id="PRO_5015508188" evidence="1">
    <location>
        <begin position="31"/>
        <end position="281"/>
    </location>
</feature>
<keyword evidence="3" id="KW-1185">Reference proteome</keyword>
<dbReference type="EMBL" id="QBKI01000005">
    <property type="protein sequence ID" value="PTX18813.1"/>
    <property type="molecule type" value="Genomic_DNA"/>
</dbReference>
<organism evidence="2 3">
    <name type="scientific">Pontibacter mucosus</name>
    <dbReference type="NCBI Taxonomy" id="1649266"/>
    <lineage>
        <taxon>Bacteria</taxon>
        <taxon>Pseudomonadati</taxon>
        <taxon>Bacteroidota</taxon>
        <taxon>Cytophagia</taxon>
        <taxon>Cytophagales</taxon>
        <taxon>Hymenobacteraceae</taxon>
        <taxon>Pontibacter</taxon>
    </lineage>
</organism>
<gene>
    <name evidence="2" type="ORF">C8N40_105102</name>
</gene>
<evidence type="ECO:0000256" key="1">
    <source>
        <dbReference type="SAM" id="SignalP"/>
    </source>
</evidence>
<proteinExistence type="predicted"/>
<protein>
    <submittedName>
        <fullName evidence="2">L,D-transpeptidase-like protein</fullName>
    </submittedName>
</protein>
<dbReference type="PANTHER" id="PTHR38477:SF1">
    <property type="entry name" value="MUREIN L,D-TRANSPEPTIDASE CATALYTIC DOMAIN FAMILY PROTEIN"/>
    <property type="match status" value="1"/>
</dbReference>
<dbReference type="InterPro" id="IPR032676">
    <property type="entry name" value="YkuD_2"/>
</dbReference>
<accession>A0A2T5YHM8</accession>
<keyword evidence="1" id="KW-0732">Signal</keyword>
<dbReference type="InterPro" id="IPR005490">
    <property type="entry name" value="LD_TPept_cat_dom"/>
</dbReference>
<dbReference type="AlphaFoldDB" id="A0A2T5YHM8"/>
<dbReference type="CDD" id="cd16913">
    <property type="entry name" value="YkuD_like"/>
    <property type="match status" value="1"/>
</dbReference>
<evidence type="ECO:0000313" key="3">
    <source>
        <dbReference type="Proteomes" id="UP000244225"/>
    </source>
</evidence>
<dbReference type="RefSeq" id="WP_245905082.1">
    <property type="nucleotide sequence ID" value="NZ_QBKI01000005.1"/>
</dbReference>
<dbReference type="Pfam" id="PF13645">
    <property type="entry name" value="YkuD_2"/>
    <property type="match status" value="1"/>
</dbReference>
<dbReference type="PANTHER" id="PTHR38477">
    <property type="entry name" value="HYPOTHETICAL EXPORTED PROTEIN"/>
    <property type="match status" value="1"/>
</dbReference>
<name>A0A2T5YHM8_9BACT</name>
<feature type="signal peptide" evidence="1">
    <location>
        <begin position="1"/>
        <end position="30"/>
    </location>
</feature>
<sequence length="281" mass="31978">MRKPRWRYMRRRLSRKMLPLFAPLILTPLATPVNQGTAMPHPDAATLKRKMTNIRLMHFNQVAYNLYSTMGLQEAGMRFEVFNKALTGFYNMRHNNEVSDKPYITIVDFTKSSNEKRLWVIDVEKKELLYNTYVSHGRNSGQEFATEFSNENKSFMSSIGFYVTEDIYYGKHGLSLRLNGMDEGYNTNARERCIVMHGAEYASEEFIEQAGRLGRSLGCPAIPMEDHEAIIGAVKGGTTMYIHAANDAYTSQYLDHVSAMTELVHENKRDLPPTPGSAPAT</sequence>
<dbReference type="Proteomes" id="UP000244225">
    <property type="component" value="Unassembled WGS sequence"/>
</dbReference>
<reference evidence="2 3" key="1">
    <citation type="submission" date="2018-04" db="EMBL/GenBank/DDBJ databases">
        <title>Genomic Encyclopedia of Archaeal and Bacterial Type Strains, Phase II (KMG-II): from individual species to whole genera.</title>
        <authorList>
            <person name="Goeker M."/>
        </authorList>
    </citation>
    <scope>NUCLEOTIDE SEQUENCE [LARGE SCALE GENOMIC DNA]</scope>
    <source>
        <strain evidence="2 3">DSM 100162</strain>
    </source>
</reference>
<evidence type="ECO:0000313" key="2">
    <source>
        <dbReference type="EMBL" id="PTX18813.1"/>
    </source>
</evidence>
<comment type="caution">
    <text evidence="2">The sequence shown here is derived from an EMBL/GenBank/DDBJ whole genome shotgun (WGS) entry which is preliminary data.</text>
</comment>
<dbReference type="GO" id="GO:0016740">
    <property type="term" value="F:transferase activity"/>
    <property type="evidence" value="ECO:0007669"/>
    <property type="project" value="InterPro"/>
</dbReference>